<comment type="caution">
    <text evidence="1">The sequence shown here is derived from an EMBL/GenBank/DDBJ whole genome shotgun (WGS) entry which is preliminary data.</text>
</comment>
<dbReference type="RefSeq" id="WP_013665345.1">
    <property type="nucleotide sequence ID" value="NZ_JBHLWO010000001.1"/>
</dbReference>
<dbReference type="Pfam" id="PF22028">
    <property type="entry name" value="DUF6934"/>
    <property type="match status" value="1"/>
</dbReference>
<evidence type="ECO:0000313" key="1">
    <source>
        <dbReference type="EMBL" id="MFC0318150.1"/>
    </source>
</evidence>
<dbReference type="Proteomes" id="UP001589774">
    <property type="component" value="Unassembled WGS sequence"/>
</dbReference>
<protein>
    <submittedName>
        <fullName evidence="1">DUF6934 family protein</fullName>
    </submittedName>
</protein>
<proteinExistence type="predicted"/>
<keyword evidence="2" id="KW-1185">Reference proteome</keyword>
<organism evidence="1 2">
    <name type="scientific">Olivibacter oleidegradans</name>
    <dbReference type="NCBI Taxonomy" id="760123"/>
    <lineage>
        <taxon>Bacteria</taxon>
        <taxon>Pseudomonadati</taxon>
        <taxon>Bacteroidota</taxon>
        <taxon>Sphingobacteriia</taxon>
        <taxon>Sphingobacteriales</taxon>
        <taxon>Sphingobacteriaceae</taxon>
        <taxon>Olivibacter</taxon>
    </lineage>
</organism>
<accession>A0ABV6HH07</accession>
<reference evidence="1 2" key="1">
    <citation type="submission" date="2024-09" db="EMBL/GenBank/DDBJ databases">
        <authorList>
            <person name="Sun Q."/>
            <person name="Mori K."/>
        </authorList>
    </citation>
    <scope>NUCLEOTIDE SEQUENCE [LARGE SCALE GENOMIC DNA]</scope>
    <source>
        <strain evidence="1 2">CCM 7765</strain>
    </source>
</reference>
<evidence type="ECO:0000313" key="2">
    <source>
        <dbReference type="Proteomes" id="UP001589774"/>
    </source>
</evidence>
<gene>
    <name evidence="1" type="ORF">ACFFI0_07505</name>
</gene>
<name>A0ABV6HH07_9SPHI</name>
<dbReference type="EMBL" id="JBHLWO010000001">
    <property type="protein sequence ID" value="MFC0318150.1"/>
    <property type="molecule type" value="Genomic_DNA"/>
</dbReference>
<sequence>MKKQTIGDSNSKPPYINHTILDKKRSLRPFSSFLHTQSGKPTSPKEGILNYVFYCDQPSQQNYAVIQFRKLVIENSYYLNIKQQSNLNDDEINNFINYTYIPSDNLHDTLAQILVDFMISQPDALLIIEKDTGLFQVLLKSLWKEFTALFDVQGLYDGSWVSVKPDLDYKAYSLRRKSKL</sequence>
<dbReference type="InterPro" id="IPR053865">
    <property type="entry name" value="DUF6934"/>
</dbReference>